<keyword evidence="1" id="KW-1133">Transmembrane helix</keyword>
<dbReference type="AlphaFoldDB" id="A0A1H4M2F6"/>
<evidence type="ECO:0000313" key="3">
    <source>
        <dbReference type="EMBL" id="SEB76695.1"/>
    </source>
</evidence>
<organism evidence="3 4">
    <name type="scientific">Nocardioides exalbidus</name>
    <dbReference type="NCBI Taxonomy" id="402596"/>
    <lineage>
        <taxon>Bacteria</taxon>
        <taxon>Bacillati</taxon>
        <taxon>Actinomycetota</taxon>
        <taxon>Actinomycetes</taxon>
        <taxon>Propionibacteriales</taxon>
        <taxon>Nocardioidaceae</taxon>
        <taxon>Nocardioides</taxon>
    </lineage>
</organism>
<dbReference type="STRING" id="402596.SAMN04489844_1016"/>
<keyword evidence="1" id="KW-0812">Transmembrane</keyword>
<feature type="domain" description="DUF1468" evidence="2">
    <location>
        <begin position="43"/>
        <end position="175"/>
    </location>
</feature>
<accession>A0A1H4M2F6</accession>
<dbReference type="EMBL" id="FNRT01000002">
    <property type="protein sequence ID" value="SEB76695.1"/>
    <property type="molecule type" value="Genomic_DNA"/>
</dbReference>
<evidence type="ECO:0000259" key="2">
    <source>
        <dbReference type="Pfam" id="PF07331"/>
    </source>
</evidence>
<name>A0A1H4M2F6_9ACTN</name>
<reference evidence="4" key="1">
    <citation type="submission" date="2016-10" db="EMBL/GenBank/DDBJ databases">
        <authorList>
            <person name="Varghese N."/>
            <person name="Submissions S."/>
        </authorList>
    </citation>
    <scope>NUCLEOTIDE SEQUENCE [LARGE SCALE GENOMIC DNA]</scope>
    <source>
        <strain evidence="4">DSM 22017</strain>
    </source>
</reference>
<protein>
    <submittedName>
        <fullName evidence="3">Tripartite tricarboxylate transporter TctB family protein</fullName>
    </submittedName>
</protein>
<feature type="transmembrane region" description="Helical" evidence="1">
    <location>
        <begin position="42"/>
        <end position="61"/>
    </location>
</feature>
<dbReference type="Proteomes" id="UP000198742">
    <property type="component" value="Unassembled WGS sequence"/>
</dbReference>
<dbReference type="InterPro" id="IPR009936">
    <property type="entry name" value="DUF1468"/>
</dbReference>
<proteinExistence type="predicted"/>
<keyword evidence="4" id="KW-1185">Reference proteome</keyword>
<dbReference type="Pfam" id="PF07331">
    <property type="entry name" value="TctB"/>
    <property type="match status" value="1"/>
</dbReference>
<sequence length="180" mass="19198">MSDERTATGRGGPDILDEIEAEVAETLAEEELPPGGPAYQTVGALVALAVGIGGLVLALDYGLDNLRRPGPGLWPFVISVLITVLSVVLLITGRKLEDSVSFSRASVLPAIGVLTFIALGVMMPLTGFEIPSLILCVVWLRFLGGETWRSTITISVATVAVFYFLFLYGLSIPLPHLLNF</sequence>
<gene>
    <name evidence="3" type="ORF">SAMN04489844_1016</name>
</gene>
<feature type="transmembrane region" description="Helical" evidence="1">
    <location>
        <begin position="111"/>
        <end position="140"/>
    </location>
</feature>
<feature type="transmembrane region" description="Helical" evidence="1">
    <location>
        <begin position="152"/>
        <end position="174"/>
    </location>
</feature>
<evidence type="ECO:0000256" key="1">
    <source>
        <dbReference type="SAM" id="Phobius"/>
    </source>
</evidence>
<dbReference type="OrthoDB" id="3576735at2"/>
<keyword evidence="1" id="KW-0472">Membrane</keyword>
<evidence type="ECO:0000313" key="4">
    <source>
        <dbReference type="Proteomes" id="UP000198742"/>
    </source>
</evidence>
<dbReference type="RefSeq" id="WP_090968142.1">
    <property type="nucleotide sequence ID" value="NZ_FNRT01000002.1"/>
</dbReference>
<feature type="transmembrane region" description="Helical" evidence="1">
    <location>
        <begin position="73"/>
        <end position="91"/>
    </location>
</feature>